<protein>
    <recommendedName>
        <fullName evidence="2">histidine kinase</fullName>
        <ecNumber evidence="2">2.7.13.3</ecNumber>
    </recommendedName>
</protein>
<dbReference type="RefSeq" id="WP_058245378.1">
    <property type="nucleotide sequence ID" value="NZ_CYSB01000039.1"/>
</dbReference>
<dbReference type="SUPFAM" id="SSF55874">
    <property type="entry name" value="ATPase domain of HSP90 chaperone/DNA topoisomerase II/histidine kinase"/>
    <property type="match status" value="1"/>
</dbReference>
<feature type="transmembrane region" description="Helical" evidence="6">
    <location>
        <begin position="101"/>
        <end position="116"/>
    </location>
</feature>
<dbReference type="EMBL" id="CYSB01000039">
    <property type="protein sequence ID" value="CUH69340.1"/>
    <property type="molecule type" value="Genomic_DNA"/>
</dbReference>
<feature type="transmembrane region" description="Helical" evidence="6">
    <location>
        <begin position="21"/>
        <end position="43"/>
    </location>
</feature>
<evidence type="ECO:0000313" key="10">
    <source>
        <dbReference type="EMBL" id="CUH74263.1"/>
    </source>
</evidence>
<feature type="domain" description="Histidine kinase" evidence="7">
    <location>
        <begin position="213"/>
        <end position="436"/>
    </location>
</feature>
<keyword evidence="4" id="KW-0902">Two-component regulatory system</keyword>
<comment type="catalytic activity">
    <reaction evidence="1">
        <text>ATP + protein L-histidine = ADP + protein N-phospho-L-histidine.</text>
        <dbReference type="EC" id="2.7.13.3"/>
    </reaction>
</comment>
<dbReference type="SUPFAM" id="SSF52172">
    <property type="entry name" value="CheY-like"/>
    <property type="match status" value="1"/>
</dbReference>
<reference evidence="10 12" key="2">
    <citation type="submission" date="2015-09" db="EMBL/GenBank/DDBJ databases">
        <authorList>
            <consortium name="Swine Surveillance"/>
        </authorList>
    </citation>
    <scope>NUCLEOTIDE SEQUENCE [LARGE SCALE GENOMIC DNA]</scope>
    <source>
        <strain evidence="10 12">5120</strain>
    </source>
</reference>
<dbReference type="Gene3D" id="3.40.50.2300">
    <property type="match status" value="1"/>
</dbReference>
<dbReference type="InterPro" id="IPR004358">
    <property type="entry name" value="Sig_transdc_His_kin-like_C"/>
</dbReference>
<dbReference type="EMBL" id="CYSC01000044">
    <property type="protein sequence ID" value="CUH74263.1"/>
    <property type="molecule type" value="Genomic_DNA"/>
</dbReference>
<dbReference type="AlphaFoldDB" id="A0A0P1FYW4"/>
<feature type="transmembrane region" description="Helical" evidence="6">
    <location>
        <begin position="49"/>
        <end position="69"/>
    </location>
</feature>
<evidence type="ECO:0000256" key="1">
    <source>
        <dbReference type="ARBA" id="ARBA00000085"/>
    </source>
</evidence>
<evidence type="ECO:0000259" key="7">
    <source>
        <dbReference type="PROSITE" id="PS50109"/>
    </source>
</evidence>
<dbReference type="PROSITE" id="PS50110">
    <property type="entry name" value="RESPONSE_REGULATORY"/>
    <property type="match status" value="1"/>
</dbReference>
<keyword evidence="6" id="KW-1133">Transmembrane helix</keyword>
<dbReference type="Pfam" id="PF00512">
    <property type="entry name" value="HisKA"/>
    <property type="match status" value="1"/>
</dbReference>
<dbReference type="GO" id="GO:0000155">
    <property type="term" value="F:phosphorelay sensor kinase activity"/>
    <property type="evidence" value="ECO:0007669"/>
    <property type="project" value="InterPro"/>
</dbReference>
<dbReference type="SUPFAM" id="SSF47384">
    <property type="entry name" value="Homodimeric domain of signal transducing histidine kinase"/>
    <property type="match status" value="1"/>
</dbReference>
<sequence length="736" mass="81318">MNQADIRSIIRARDVARRAQLARVAVVITSAICLLWMIVFLALGDTSSALATTFAAWPTWAAFGLYMLGMHRLARAFWLITFPATCLLATLYYSTNINPELVFLSIIGVPFLFYSWDAEKRQLWGMVAYHFMLTVVALGFDRFGDPSWFPTGLSSSLMDPTTIDWGVRMTVASVLLVELTYFAYLTQRSASETEKALEDAHAAAKSRGEFLANMSHEIRTPMNGLIGMIEVLETMDDDRKHERSIGMIRNSAFSLLRIIDDILDASQIDAGKLKVERTKVELRPLAEGAAQTLQTMADSLDVEMRMLVDPTLPEWIWADSGRLRQVLLNLLSNAVKYSAKRLTGRRGRVLLHVTHCPDGGLRLEVRDNGTGMSAEVMADLFQPFAAGESASRQVVGGTGLGLAITRSLVELMEGEIQVKPGESGGTQVLINLPMEAAEGPQNQPSLKGLQVVCFDLLDQEVRTGMDEILKGGGADLHFVSTVSDLKDLLPLNGPPPIFMLPTPDEAEADRLQNGIEDYVPDARIIRFSASRAARYGLQNERVYLIQIFPMMGTELFRALAGLGGTLPKSEAKPNPASDLDTESLPPAAIERQTQTHHEAPKTAPSATNTRLLVVEDNEINRQVLSKQLEILGYPHDLTEHGQEGLEAWQRDRYDLILTDCQMPLMDGFEMTRHIRVAEADTGAPRIPIIAITANALKGEAERCLAMGMDDYLSKPVEMENLRRKLELHLSKDDGAA</sequence>
<dbReference type="PANTHER" id="PTHR45339:SF1">
    <property type="entry name" value="HYBRID SIGNAL TRANSDUCTION HISTIDINE KINASE J"/>
    <property type="match status" value="1"/>
</dbReference>
<dbReference type="Pfam" id="PF00072">
    <property type="entry name" value="Response_reg"/>
    <property type="match status" value="1"/>
</dbReference>
<dbReference type="InterPro" id="IPR036890">
    <property type="entry name" value="HATPase_C_sf"/>
</dbReference>
<dbReference type="Proteomes" id="UP000051086">
    <property type="component" value="Unassembled WGS sequence"/>
</dbReference>
<feature type="transmembrane region" description="Helical" evidence="6">
    <location>
        <begin position="76"/>
        <end position="95"/>
    </location>
</feature>
<dbReference type="PROSITE" id="PS50109">
    <property type="entry name" value="HIS_KIN"/>
    <property type="match status" value="1"/>
</dbReference>
<dbReference type="InterPro" id="IPR003661">
    <property type="entry name" value="HisK_dim/P_dom"/>
</dbReference>
<dbReference type="Gene3D" id="1.10.287.130">
    <property type="match status" value="1"/>
</dbReference>
<keyword evidence="3 5" id="KW-0597">Phosphoprotein</keyword>
<feature type="modified residue" description="4-aspartylphosphate" evidence="5">
    <location>
        <position position="659"/>
    </location>
</feature>
<feature type="transmembrane region" description="Helical" evidence="6">
    <location>
        <begin position="123"/>
        <end position="140"/>
    </location>
</feature>
<keyword evidence="11" id="KW-1185">Reference proteome</keyword>
<dbReference type="CDD" id="cd17546">
    <property type="entry name" value="REC_hyHK_CKI1_RcsC-like"/>
    <property type="match status" value="1"/>
</dbReference>
<proteinExistence type="predicted"/>
<evidence type="ECO:0000256" key="2">
    <source>
        <dbReference type="ARBA" id="ARBA00012438"/>
    </source>
</evidence>
<evidence type="ECO:0000256" key="5">
    <source>
        <dbReference type="PROSITE-ProRule" id="PRU00169"/>
    </source>
</evidence>
<dbReference type="Gene3D" id="3.30.565.10">
    <property type="entry name" value="Histidine kinase-like ATPase, C-terminal domain"/>
    <property type="match status" value="1"/>
</dbReference>
<evidence type="ECO:0000256" key="6">
    <source>
        <dbReference type="SAM" id="Phobius"/>
    </source>
</evidence>
<dbReference type="InterPro" id="IPR001789">
    <property type="entry name" value="Sig_transdc_resp-reg_receiver"/>
</dbReference>
<dbReference type="SMART" id="SM00448">
    <property type="entry name" value="REC"/>
    <property type="match status" value="1"/>
</dbReference>
<dbReference type="SMART" id="SM00388">
    <property type="entry name" value="HisKA"/>
    <property type="match status" value="1"/>
</dbReference>
<evidence type="ECO:0000313" key="11">
    <source>
        <dbReference type="Proteomes" id="UP000051086"/>
    </source>
</evidence>
<dbReference type="SMART" id="SM00387">
    <property type="entry name" value="HATPase_c"/>
    <property type="match status" value="1"/>
</dbReference>
<dbReference type="PRINTS" id="PR00344">
    <property type="entry name" value="BCTRLSENSOR"/>
</dbReference>
<dbReference type="CDD" id="cd00082">
    <property type="entry name" value="HisKA"/>
    <property type="match status" value="1"/>
</dbReference>
<dbReference type="Pfam" id="PF02518">
    <property type="entry name" value="HATPase_c"/>
    <property type="match status" value="1"/>
</dbReference>
<dbReference type="OrthoDB" id="9801651at2"/>
<dbReference type="InterPro" id="IPR036097">
    <property type="entry name" value="HisK_dim/P_sf"/>
</dbReference>
<gene>
    <name evidence="10" type="primary">rpfC_3</name>
    <name evidence="9" type="synonym">rpfC_2</name>
    <name evidence="9" type="ORF">TL5118_03300</name>
    <name evidence="10" type="ORF">TL5120_04083</name>
</gene>
<feature type="domain" description="Response regulatory" evidence="8">
    <location>
        <begin position="610"/>
        <end position="729"/>
    </location>
</feature>
<dbReference type="InterPro" id="IPR005467">
    <property type="entry name" value="His_kinase_dom"/>
</dbReference>
<dbReference type="PANTHER" id="PTHR45339">
    <property type="entry name" value="HYBRID SIGNAL TRANSDUCTION HISTIDINE KINASE J"/>
    <property type="match status" value="1"/>
</dbReference>
<dbReference type="InterPro" id="IPR003594">
    <property type="entry name" value="HATPase_dom"/>
</dbReference>
<evidence type="ECO:0000256" key="4">
    <source>
        <dbReference type="ARBA" id="ARBA00023012"/>
    </source>
</evidence>
<name>A0A0P1FYW4_9RHOB</name>
<dbReference type="Proteomes" id="UP000051887">
    <property type="component" value="Unassembled WGS sequence"/>
</dbReference>
<evidence type="ECO:0000313" key="9">
    <source>
        <dbReference type="EMBL" id="CUH69340.1"/>
    </source>
</evidence>
<evidence type="ECO:0000259" key="8">
    <source>
        <dbReference type="PROSITE" id="PS50110"/>
    </source>
</evidence>
<dbReference type="EC" id="2.7.13.3" evidence="2"/>
<dbReference type="InterPro" id="IPR011006">
    <property type="entry name" value="CheY-like_superfamily"/>
</dbReference>
<organism evidence="10 12">
    <name type="scientific">Thalassovita autumnalis</name>
    <dbReference type="NCBI Taxonomy" id="2072972"/>
    <lineage>
        <taxon>Bacteria</taxon>
        <taxon>Pseudomonadati</taxon>
        <taxon>Pseudomonadota</taxon>
        <taxon>Alphaproteobacteria</taxon>
        <taxon>Rhodobacterales</taxon>
        <taxon>Roseobacteraceae</taxon>
        <taxon>Thalassovita</taxon>
    </lineage>
</organism>
<evidence type="ECO:0000256" key="3">
    <source>
        <dbReference type="ARBA" id="ARBA00022553"/>
    </source>
</evidence>
<reference evidence="9 11" key="1">
    <citation type="submission" date="2015-09" db="EMBL/GenBank/DDBJ databases">
        <authorList>
            <person name="Rodrigo-Torres L."/>
            <person name="Arahal D.R."/>
        </authorList>
    </citation>
    <scope>NUCLEOTIDE SEQUENCE [LARGE SCALE GENOMIC DNA]</scope>
    <source>
        <strain evidence="9 11">CECT 5118</strain>
    </source>
</reference>
<evidence type="ECO:0000313" key="12">
    <source>
        <dbReference type="Proteomes" id="UP000051887"/>
    </source>
</evidence>
<keyword evidence="6" id="KW-0812">Transmembrane</keyword>
<accession>A0A0P1FYW4</accession>
<keyword evidence="10" id="KW-0808">Transferase</keyword>
<keyword evidence="6" id="KW-0472">Membrane</keyword>